<sequence>VKYLKEYKDFYSCIKDPLEKLDELQVELDGLEIASDQIFGNYQLGGIPEDEYKSLSKEINSFFEWGKDEISILESECADLIKKRKKKAWQGHDRLPFPVVWNRKSYNKVVPEINNKGRKSQWIEWLLKNLTEGEDDHWQYEDRVLNAAELDIAYYLNFLEGSFSVSSSCSRINNDFVDFLFTAQRVSELKRGETTKAERPSSPYKKEYNELDALILRTLQKRVKNNEPTTWNFV</sequence>
<reference evidence="1" key="1">
    <citation type="submission" date="2018-05" db="EMBL/GenBank/DDBJ databases">
        <authorList>
            <person name="Lanie J.A."/>
            <person name="Ng W.-L."/>
            <person name="Kazmierczak K.M."/>
            <person name="Andrzejewski T.M."/>
            <person name="Davidsen T.M."/>
            <person name="Wayne K.J."/>
            <person name="Tettelin H."/>
            <person name="Glass J.I."/>
            <person name="Rusch D."/>
            <person name="Podicherti R."/>
            <person name="Tsui H.-C.T."/>
            <person name="Winkler M.E."/>
        </authorList>
    </citation>
    <scope>NUCLEOTIDE SEQUENCE</scope>
</reference>
<feature type="non-terminal residue" evidence="1">
    <location>
        <position position="1"/>
    </location>
</feature>
<evidence type="ECO:0000313" key="1">
    <source>
        <dbReference type="EMBL" id="SVD06510.1"/>
    </source>
</evidence>
<dbReference type="EMBL" id="UINC01127411">
    <property type="protein sequence ID" value="SVD06510.1"/>
    <property type="molecule type" value="Genomic_DNA"/>
</dbReference>
<feature type="non-terminal residue" evidence="1">
    <location>
        <position position="234"/>
    </location>
</feature>
<proteinExistence type="predicted"/>
<gene>
    <name evidence="1" type="ORF">METZ01_LOCUS359364</name>
</gene>
<accession>A0A382S9C8</accession>
<protein>
    <submittedName>
        <fullName evidence="1">Uncharacterized protein</fullName>
    </submittedName>
</protein>
<dbReference type="AlphaFoldDB" id="A0A382S9C8"/>
<organism evidence="1">
    <name type="scientific">marine metagenome</name>
    <dbReference type="NCBI Taxonomy" id="408172"/>
    <lineage>
        <taxon>unclassified sequences</taxon>
        <taxon>metagenomes</taxon>
        <taxon>ecological metagenomes</taxon>
    </lineage>
</organism>
<name>A0A382S9C8_9ZZZZ</name>